<evidence type="ECO:0000313" key="2">
    <source>
        <dbReference type="EMBL" id="NIA67766.1"/>
    </source>
</evidence>
<keyword evidence="1" id="KW-1133">Transmembrane helix</keyword>
<dbReference type="EMBL" id="JAAQPH010000002">
    <property type="protein sequence ID" value="NIA67766.1"/>
    <property type="molecule type" value="Genomic_DNA"/>
</dbReference>
<dbReference type="RefSeq" id="WP_167221621.1">
    <property type="nucleotide sequence ID" value="NZ_JAAQPH010000002.1"/>
</dbReference>
<sequence length="73" mass="7963">MKSAEQHFDAVKASVDGTLGVGAVSSPFWVAWLEALRDGLGFYMLFGGAVLLTLRLAIAWRDWRQSSNTSSSE</sequence>
<keyword evidence="3" id="KW-1185">Reference proteome</keyword>
<dbReference type="AlphaFoldDB" id="A0A967C5F8"/>
<proteinExistence type="predicted"/>
<name>A0A967C5F8_9PROT</name>
<accession>A0A967C5F8</accession>
<keyword evidence="1" id="KW-0472">Membrane</keyword>
<gene>
    <name evidence="2" type="ORF">HBA54_04110</name>
</gene>
<dbReference type="Proteomes" id="UP000761264">
    <property type="component" value="Unassembled WGS sequence"/>
</dbReference>
<evidence type="ECO:0000313" key="3">
    <source>
        <dbReference type="Proteomes" id="UP000761264"/>
    </source>
</evidence>
<comment type="caution">
    <text evidence="2">The sequence shown here is derived from an EMBL/GenBank/DDBJ whole genome shotgun (WGS) entry which is preliminary data.</text>
</comment>
<protein>
    <submittedName>
        <fullName evidence="2">Uncharacterized protein</fullName>
    </submittedName>
</protein>
<evidence type="ECO:0000256" key="1">
    <source>
        <dbReference type="SAM" id="Phobius"/>
    </source>
</evidence>
<feature type="transmembrane region" description="Helical" evidence="1">
    <location>
        <begin position="40"/>
        <end position="58"/>
    </location>
</feature>
<keyword evidence="1" id="KW-0812">Transmembrane</keyword>
<organism evidence="2 3">
    <name type="scientific">Pelagibius litoralis</name>
    <dbReference type="NCBI Taxonomy" id="374515"/>
    <lineage>
        <taxon>Bacteria</taxon>
        <taxon>Pseudomonadati</taxon>
        <taxon>Pseudomonadota</taxon>
        <taxon>Alphaproteobacteria</taxon>
        <taxon>Rhodospirillales</taxon>
        <taxon>Rhodovibrionaceae</taxon>
        <taxon>Pelagibius</taxon>
    </lineage>
</organism>
<reference evidence="2" key="1">
    <citation type="submission" date="2020-03" db="EMBL/GenBank/DDBJ databases">
        <title>Genome of Pelagibius litoralis DSM 21314T.</title>
        <authorList>
            <person name="Wang G."/>
        </authorList>
    </citation>
    <scope>NUCLEOTIDE SEQUENCE</scope>
    <source>
        <strain evidence="2">DSM 21314</strain>
    </source>
</reference>